<sequence length="61" mass="7397">MLKLKTRKSIIKRYKITGTRLFLRKHAGKTHLLVKKSKSRKRRLSKRICKIKTYKFMISYS</sequence>
<keyword evidence="5" id="KW-0150">Chloroplast</keyword>
<dbReference type="GeneID" id="36960249"/>
<dbReference type="InterPro" id="IPR037229">
    <property type="entry name" value="Ribosomal_bL35_sf"/>
</dbReference>
<dbReference type="GO" id="GO:0009507">
    <property type="term" value="C:chloroplast"/>
    <property type="evidence" value="ECO:0007669"/>
    <property type="project" value="UniProtKB-SubCell"/>
</dbReference>
<dbReference type="AlphaFoldDB" id="A0A2U9NT68"/>
<dbReference type="GO" id="GO:0015934">
    <property type="term" value="C:large ribosomal subunit"/>
    <property type="evidence" value="ECO:0007669"/>
    <property type="project" value="TreeGrafter"/>
</dbReference>
<geneLocation type="chloroplast" evidence="5"/>
<dbReference type="SUPFAM" id="SSF143034">
    <property type="entry name" value="L35p-like"/>
    <property type="match status" value="1"/>
</dbReference>
<dbReference type="EMBL" id="MG755807">
    <property type="protein sequence ID" value="AWT40398.1"/>
    <property type="molecule type" value="Genomic_DNA"/>
</dbReference>
<organism evidence="5">
    <name type="scientific">Astrosyne radiata</name>
    <dbReference type="NCBI Taxonomy" id="1158023"/>
    <lineage>
        <taxon>Eukaryota</taxon>
        <taxon>Sar</taxon>
        <taxon>Stramenopiles</taxon>
        <taxon>Ochrophyta</taxon>
        <taxon>Bacillariophyta</taxon>
        <taxon>Fragilariophyceae</taxon>
        <taxon>Fragilariophycidae</taxon>
        <taxon>Cyclophorales</taxon>
        <taxon>Cyclophoraceae</taxon>
        <taxon>Astrosyne</taxon>
    </lineage>
</organism>
<proteinExistence type="inferred from homology"/>
<dbReference type="RefSeq" id="YP_009497614.1">
    <property type="nucleotide sequence ID" value="NC_038008.1"/>
</dbReference>
<dbReference type="InterPro" id="IPR021137">
    <property type="entry name" value="Ribosomal_bL35-like"/>
</dbReference>
<protein>
    <recommendedName>
        <fullName evidence="4">Large ribosomal subunit protein bL35c</fullName>
    </recommendedName>
</protein>
<accession>A0A2U9NT68</accession>
<dbReference type="PRINTS" id="PR00064">
    <property type="entry name" value="RIBOSOMALL35"/>
</dbReference>
<evidence type="ECO:0000256" key="1">
    <source>
        <dbReference type="ARBA" id="ARBA00006598"/>
    </source>
</evidence>
<dbReference type="EMBL" id="MG755807">
    <property type="protein sequence ID" value="AWT40327.1"/>
    <property type="molecule type" value="Genomic_DNA"/>
</dbReference>
<dbReference type="HAMAP" id="MF_00514">
    <property type="entry name" value="Ribosomal_bL35"/>
    <property type="match status" value="1"/>
</dbReference>
<keyword evidence="2 4" id="KW-0689">Ribosomal protein</keyword>
<dbReference type="GO" id="GO:0003735">
    <property type="term" value="F:structural constituent of ribosome"/>
    <property type="evidence" value="ECO:0007669"/>
    <property type="project" value="InterPro"/>
</dbReference>
<dbReference type="GO" id="GO:0006412">
    <property type="term" value="P:translation"/>
    <property type="evidence" value="ECO:0007669"/>
    <property type="project" value="UniProtKB-UniRule"/>
</dbReference>
<name>A0A2U9NT68_9STRA</name>
<gene>
    <name evidence="4 5" type="primary">rpl35</name>
</gene>
<reference evidence="5" key="1">
    <citation type="journal article" date="2018" name="Adv. Bot. Res.">
        <title>Evolution of the Plastid Genomes in Diatoms.</title>
        <authorList>
            <person name="Yu M."/>
            <person name="Ashworth M.P."/>
            <person name="Hajrah N.H."/>
            <person name="Khiyami M.A."/>
            <person name="Sabir M.J."/>
            <person name="Alhebshi A.M."/>
            <person name="Al-Malki A.L."/>
            <person name="Sabir J.S.M."/>
            <person name="Theriot E.C."/>
            <person name="Jansen R.K."/>
        </authorList>
    </citation>
    <scope>NUCLEOTIDE SEQUENCE</scope>
</reference>
<dbReference type="InterPro" id="IPR001706">
    <property type="entry name" value="Ribosomal_bL35"/>
</dbReference>
<evidence type="ECO:0000256" key="3">
    <source>
        <dbReference type="ARBA" id="ARBA00023274"/>
    </source>
</evidence>
<dbReference type="PANTHER" id="PTHR33343">
    <property type="entry name" value="54S RIBOSOMAL PROTEIN BL35M"/>
    <property type="match status" value="1"/>
</dbReference>
<dbReference type="Gene3D" id="4.10.410.60">
    <property type="match status" value="1"/>
</dbReference>
<keyword evidence="5" id="KW-0934">Plastid</keyword>
<dbReference type="PANTHER" id="PTHR33343:SF1">
    <property type="entry name" value="LARGE RIBOSOMAL SUBUNIT PROTEIN BL35M"/>
    <property type="match status" value="1"/>
</dbReference>
<evidence type="ECO:0000256" key="2">
    <source>
        <dbReference type="ARBA" id="ARBA00022980"/>
    </source>
</evidence>
<evidence type="ECO:0000256" key="4">
    <source>
        <dbReference type="HAMAP-Rule" id="MF_00514"/>
    </source>
</evidence>
<comment type="subcellular location">
    <subcellularLocation>
        <location evidence="4">Plastid</location>
        <location evidence="4">Chloroplast</location>
    </subcellularLocation>
</comment>
<evidence type="ECO:0000313" key="5">
    <source>
        <dbReference type="EMBL" id="AWT40327.1"/>
    </source>
</evidence>
<comment type="similarity">
    <text evidence="1 4">Belongs to the bacterial ribosomal protein bL35 family.</text>
</comment>
<keyword evidence="3 4" id="KW-0687">Ribonucleoprotein</keyword>
<dbReference type="NCBIfam" id="TIGR00001">
    <property type="entry name" value="rpmI_bact"/>
    <property type="match status" value="1"/>
</dbReference>
<dbReference type="Pfam" id="PF01632">
    <property type="entry name" value="Ribosomal_L35p"/>
    <property type="match status" value="1"/>
</dbReference>